<reference evidence="14" key="2">
    <citation type="submission" date="2023-05" db="EMBL/GenBank/DDBJ databases">
        <authorList>
            <consortium name="Lawrence Berkeley National Laboratory"/>
            <person name="Steindorff A."/>
            <person name="Hensen N."/>
            <person name="Bonometti L."/>
            <person name="Westerberg I."/>
            <person name="Brannstrom I.O."/>
            <person name="Guillou S."/>
            <person name="Cros-Aarteil S."/>
            <person name="Calhoun S."/>
            <person name="Haridas S."/>
            <person name="Kuo A."/>
            <person name="Mondo S."/>
            <person name="Pangilinan J."/>
            <person name="Riley R."/>
            <person name="Labutti K."/>
            <person name="Andreopoulos B."/>
            <person name="Lipzen A."/>
            <person name="Chen C."/>
            <person name="Yanf M."/>
            <person name="Daum C."/>
            <person name="Ng V."/>
            <person name="Clum A."/>
            <person name="Ohm R."/>
            <person name="Martin F."/>
            <person name="Silar P."/>
            <person name="Natvig D."/>
            <person name="Lalanne C."/>
            <person name="Gautier V."/>
            <person name="Ament-Velasquez S.L."/>
            <person name="Kruys A."/>
            <person name="Hutchinson M.I."/>
            <person name="Powell A.J."/>
            <person name="Barry K."/>
            <person name="Miller A.N."/>
            <person name="Grigoriev I.V."/>
            <person name="Debuchy R."/>
            <person name="Gladieux P."/>
            <person name="Thoren M.H."/>
            <person name="Johannesson H."/>
        </authorList>
    </citation>
    <scope>NUCLEOTIDE SEQUENCE</scope>
    <source>
        <strain evidence="14">PSN293</strain>
    </source>
</reference>
<name>A0AAN7B278_9PEZI</name>
<protein>
    <recommendedName>
        <fullName evidence="11">Palmitoyltransferase</fullName>
        <ecNumber evidence="11">2.3.1.225</ecNumber>
    </recommendedName>
</protein>
<feature type="transmembrane region" description="Helical" evidence="11">
    <location>
        <begin position="533"/>
        <end position="557"/>
    </location>
</feature>
<feature type="compositionally biased region" description="Basic residues" evidence="12">
    <location>
        <begin position="323"/>
        <end position="334"/>
    </location>
</feature>
<evidence type="ECO:0000256" key="9">
    <source>
        <dbReference type="ARBA" id="ARBA00023463"/>
    </source>
</evidence>
<keyword evidence="2 11" id="KW-0808">Transferase</keyword>
<evidence type="ECO:0000313" key="15">
    <source>
        <dbReference type="Proteomes" id="UP001301769"/>
    </source>
</evidence>
<dbReference type="PANTHER" id="PTHR22883:SF43">
    <property type="entry name" value="PALMITOYLTRANSFERASE APP"/>
    <property type="match status" value="1"/>
</dbReference>
<dbReference type="GO" id="GO:0006612">
    <property type="term" value="P:protein targeting to membrane"/>
    <property type="evidence" value="ECO:0007669"/>
    <property type="project" value="TreeGrafter"/>
</dbReference>
<dbReference type="GO" id="GO:0005794">
    <property type="term" value="C:Golgi apparatus"/>
    <property type="evidence" value="ECO:0007669"/>
    <property type="project" value="TreeGrafter"/>
</dbReference>
<keyword evidence="6" id="KW-0564">Palmitate</keyword>
<evidence type="ECO:0000313" key="14">
    <source>
        <dbReference type="EMBL" id="KAK4207202.1"/>
    </source>
</evidence>
<sequence length="681" mass="74952">MASNHGSARPGHDNEDHGPMSFPQYPRTAGGPPSIVSSRMTDIGSDDGVDNDAKNRVQSGFSSEAGGASRPGTARTGISSSRGHTHTWSQSQQLRRGLSGARRGSGTASSNSPRPPSSSHVPSLTSHAFFRPMSSQKLQAQRSGPRAPAGSISRQHSPFQAAPPAEASSVASGQQHGTQAIPLPVPVPVPVPHPEPFPVRPLDDEPRPMSHGTEYTSNTSPTRGHYPHNSLSESVRPLQKKTPAESKLSRGLSVKTDGKSGYKNSLVGNLPTPRSFRSGFLLPAKSSYTSPADRDREQSDNWVKMRTGASKLDSVASTPQHSPTKKPSRSKTKLPKASSKQKQERNGKKSGGNNYKYFEGNTIFCFGGRLLNTRQARPVNLATAVAVILPAPLYFIFSAPFIWHNISPAIPLVFGYIWYICLSSFIHASAMDPGILPRRLHKNPPPDENEDPLRLAPPSNDWVLVRLPDAKPPTGHTHTAGCMEVPVRYCKTCLIWRPPRAHHCRLCDSCIETVDHHCVWINNCVGRRNYRQFFTFIVTATLGCLFILASCLAQILVYQNRQNLSFGEAISQFPVPFALVFYSLLGLSYPAPLTVYHLFLIRRGETTREFLSSKKLPPKNRYRPFQAGDSLVRNCLVVLCRPRGPSYYQFKKAYHKGDQRLAPEKRTSFKFGSDQQNAQPC</sequence>
<dbReference type="GO" id="GO:0019706">
    <property type="term" value="F:protein-cysteine S-palmitoyltransferase activity"/>
    <property type="evidence" value="ECO:0007669"/>
    <property type="project" value="UniProtKB-EC"/>
</dbReference>
<feature type="region of interest" description="Disordered" evidence="12">
    <location>
        <begin position="1"/>
        <end position="353"/>
    </location>
</feature>
<evidence type="ECO:0000256" key="12">
    <source>
        <dbReference type="SAM" id="MobiDB-lite"/>
    </source>
</evidence>
<keyword evidence="7" id="KW-0449">Lipoprotein</keyword>
<comment type="catalytic activity">
    <reaction evidence="10 11">
        <text>L-cysteinyl-[protein] + hexadecanoyl-CoA = S-hexadecanoyl-L-cysteinyl-[protein] + CoA</text>
        <dbReference type="Rhea" id="RHEA:36683"/>
        <dbReference type="Rhea" id="RHEA-COMP:10131"/>
        <dbReference type="Rhea" id="RHEA-COMP:11032"/>
        <dbReference type="ChEBI" id="CHEBI:29950"/>
        <dbReference type="ChEBI" id="CHEBI:57287"/>
        <dbReference type="ChEBI" id="CHEBI:57379"/>
        <dbReference type="ChEBI" id="CHEBI:74151"/>
        <dbReference type="EC" id="2.3.1.225"/>
    </reaction>
</comment>
<organism evidence="14 15">
    <name type="scientific">Rhypophila decipiens</name>
    <dbReference type="NCBI Taxonomy" id="261697"/>
    <lineage>
        <taxon>Eukaryota</taxon>
        <taxon>Fungi</taxon>
        <taxon>Dikarya</taxon>
        <taxon>Ascomycota</taxon>
        <taxon>Pezizomycotina</taxon>
        <taxon>Sordariomycetes</taxon>
        <taxon>Sordariomycetidae</taxon>
        <taxon>Sordariales</taxon>
        <taxon>Naviculisporaceae</taxon>
        <taxon>Rhypophila</taxon>
    </lineage>
</organism>
<accession>A0AAN7B278</accession>
<dbReference type="EMBL" id="MU858312">
    <property type="protein sequence ID" value="KAK4207202.1"/>
    <property type="molecule type" value="Genomic_DNA"/>
</dbReference>
<feature type="compositionally biased region" description="Polar residues" evidence="12">
    <location>
        <begin position="213"/>
        <end position="222"/>
    </location>
</feature>
<keyword evidence="4 11" id="KW-1133">Transmembrane helix</keyword>
<evidence type="ECO:0000256" key="2">
    <source>
        <dbReference type="ARBA" id="ARBA00022679"/>
    </source>
</evidence>
<evidence type="ECO:0000256" key="8">
    <source>
        <dbReference type="ARBA" id="ARBA00023315"/>
    </source>
</evidence>
<feature type="compositionally biased region" description="Low complexity" evidence="12">
    <location>
        <begin position="162"/>
        <end position="172"/>
    </location>
</feature>
<feature type="compositionally biased region" description="Polar residues" evidence="12">
    <location>
        <begin position="133"/>
        <end position="142"/>
    </location>
</feature>
<evidence type="ECO:0000259" key="13">
    <source>
        <dbReference type="Pfam" id="PF01529"/>
    </source>
</evidence>
<feature type="transmembrane region" description="Helical" evidence="11">
    <location>
        <begin position="409"/>
        <end position="430"/>
    </location>
</feature>
<proteinExistence type="inferred from homology"/>
<feature type="compositionally biased region" description="Pro residues" evidence="12">
    <location>
        <begin position="183"/>
        <end position="199"/>
    </location>
</feature>
<feature type="transmembrane region" description="Helical" evidence="11">
    <location>
        <begin position="577"/>
        <end position="599"/>
    </location>
</feature>
<feature type="domain" description="Palmitoyltransferase DHHC" evidence="13">
    <location>
        <begin position="488"/>
        <end position="613"/>
    </location>
</feature>
<dbReference type="Proteomes" id="UP001301769">
    <property type="component" value="Unassembled WGS sequence"/>
</dbReference>
<evidence type="ECO:0000256" key="6">
    <source>
        <dbReference type="ARBA" id="ARBA00023139"/>
    </source>
</evidence>
<comment type="caution">
    <text evidence="14">The sequence shown here is derived from an EMBL/GenBank/DDBJ whole genome shotgun (WGS) entry which is preliminary data.</text>
</comment>
<evidence type="ECO:0000256" key="10">
    <source>
        <dbReference type="ARBA" id="ARBA00048048"/>
    </source>
</evidence>
<feature type="transmembrane region" description="Helical" evidence="11">
    <location>
        <begin position="379"/>
        <end position="403"/>
    </location>
</feature>
<keyword evidence="3 11" id="KW-0812">Transmembrane</keyword>
<keyword evidence="15" id="KW-1185">Reference proteome</keyword>
<keyword evidence="5 11" id="KW-0472">Membrane</keyword>
<keyword evidence="8 11" id="KW-0012">Acyltransferase</keyword>
<evidence type="ECO:0000256" key="7">
    <source>
        <dbReference type="ARBA" id="ARBA00023288"/>
    </source>
</evidence>
<evidence type="ECO:0000256" key="3">
    <source>
        <dbReference type="ARBA" id="ARBA00022692"/>
    </source>
</evidence>
<comment type="similarity">
    <text evidence="9">Belongs to the DHHC palmitoyltransferase family. ERF2/ZDHHC9 subfamily.</text>
</comment>
<dbReference type="InterPro" id="IPR039859">
    <property type="entry name" value="PFA4/ZDH16/20/ERF2-like"/>
</dbReference>
<feature type="compositionally biased region" description="Low complexity" evidence="12">
    <location>
        <begin position="94"/>
        <end position="123"/>
    </location>
</feature>
<feature type="region of interest" description="Disordered" evidence="12">
    <location>
        <begin position="659"/>
        <end position="681"/>
    </location>
</feature>
<gene>
    <name evidence="14" type="ORF">QBC37DRAFT_476610</name>
</gene>
<comment type="subcellular location">
    <subcellularLocation>
        <location evidence="1">Endomembrane system</location>
        <topology evidence="1">Multi-pass membrane protein</topology>
    </subcellularLocation>
</comment>
<dbReference type="InterPro" id="IPR001594">
    <property type="entry name" value="Palmitoyltrfase_DHHC"/>
</dbReference>
<dbReference type="PANTHER" id="PTHR22883">
    <property type="entry name" value="ZINC FINGER DHHC DOMAIN CONTAINING PROTEIN"/>
    <property type="match status" value="1"/>
</dbReference>
<evidence type="ECO:0000256" key="4">
    <source>
        <dbReference type="ARBA" id="ARBA00022989"/>
    </source>
</evidence>
<comment type="domain">
    <text evidence="11">The DHHC domain is required for palmitoyltransferase activity.</text>
</comment>
<reference evidence="14" key="1">
    <citation type="journal article" date="2023" name="Mol. Phylogenet. Evol.">
        <title>Genome-scale phylogeny and comparative genomics of the fungal order Sordariales.</title>
        <authorList>
            <person name="Hensen N."/>
            <person name="Bonometti L."/>
            <person name="Westerberg I."/>
            <person name="Brannstrom I.O."/>
            <person name="Guillou S."/>
            <person name="Cros-Aarteil S."/>
            <person name="Calhoun S."/>
            <person name="Haridas S."/>
            <person name="Kuo A."/>
            <person name="Mondo S."/>
            <person name="Pangilinan J."/>
            <person name="Riley R."/>
            <person name="LaButti K."/>
            <person name="Andreopoulos B."/>
            <person name="Lipzen A."/>
            <person name="Chen C."/>
            <person name="Yan M."/>
            <person name="Daum C."/>
            <person name="Ng V."/>
            <person name="Clum A."/>
            <person name="Steindorff A."/>
            <person name="Ohm R.A."/>
            <person name="Martin F."/>
            <person name="Silar P."/>
            <person name="Natvig D.O."/>
            <person name="Lalanne C."/>
            <person name="Gautier V."/>
            <person name="Ament-Velasquez S.L."/>
            <person name="Kruys A."/>
            <person name="Hutchinson M.I."/>
            <person name="Powell A.J."/>
            <person name="Barry K."/>
            <person name="Miller A.N."/>
            <person name="Grigoriev I.V."/>
            <person name="Debuchy R."/>
            <person name="Gladieux P."/>
            <person name="Hiltunen Thoren M."/>
            <person name="Johannesson H."/>
        </authorList>
    </citation>
    <scope>NUCLEOTIDE SEQUENCE</scope>
    <source>
        <strain evidence="14">PSN293</strain>
    </source>
</reference>
<dbReference type="PROSITE" id="PS50216">
    <property type="entry name" value="DHHC"/>
    <property type="match status" value="1"/>
</dbReference>
<evidence type="ECO:0000256" key="1">
    <source>
        <dbReference type="ARBA" id="ARBA00004127"/>
    </source>
</evidence>
<feature type="compositionally biased region" description="Polar residues" evidence="12">
    <location>
        <begin position="76"/>
        <end position="93"/>
    </location>
</feature>
<dbReference type="EC" id="2.3.1.225" evidence="11"/>
<evidence type="ECO:0000256" key="11">
    <source>
        <dbReference type="RuleBase" id="RU079119"/>
    </source>
</evidence>
<evidence type="ECO:0000256" key="5">
    <source>
        <dbReference type="ARBA" id="ARBA00023136"/>
    </source>
</evidence>
<dbReference type="GO" id="GO:0005783">
    <property type="term" value="C:endoplasmic reticulum"/>
    <property type="evidence" value="ECO:0007669"/>
    <property type="project" value="TreeGrafter"/>
</dbReference>
<dbReference type="AlphaFoldDB" id="A0AAN7B278"/>
<dbReference type="Pfam" id="PF01529">
    <property type="entry name" value="DHHC"/>
    <property type="match status" value="1"/>
</dbReference>